<dbReference type="EMBL" id="CP035945">
    <property type="protein sequence ID" value="QBE94670.1"/>
    <property type="molecule type" value="Genomic_DNA"/>
</dbReference>
<evidence type="ECO:0000313" key="2">
    <source>
        <dbReference type="EMBL" id="QBE94670.1"/>
    </source>
</evidence>
<feature type="domain" description="Polysaccharide pyruvyl transferase" evidence="1">
    <location>
        <begin position="14"/>
        <end position="302"/>
    </location>
</feature>
<organism evidence="2 3">
    <name type="scientific">Blautia producta</name>
    <dbReference type="NCBI Taxonomy" id="33035"/>
    <lineage>
        <taxon>Bacteria</taxon>
        <taxon>Bacillati</taxon>
        <taxon>Bacillota</taxon>
        <taxon>Clostridia</taxon>
        <taxon>Lachnospirales</taxon>
        <taxon>Lachnospiraceae</taxon>
        <taxon>Blautia</taxon>
    </lineage>
</organism>
<name>A0A4P6LU54_9FIRM</name>
<dbReference type="RefSeq" id="WP_118635425.1">
    <property type="nucleotide sequence ID" value="NZ_CP035945.1"/>
</dbReference>
<proteinExistence type="predicted"/>
<dbReference type="Proteomes" id="UP000289794">
    <property type="component" value="Chromosome"/>
</dbReference>
<reference evidence="2 3" key="1">
    <citation type="submission" date="2019-01" db="EMBL/GenBank/DDBJ databases">
        <title>PMF-metabolizing Aryl O-demethylase.</title>
        <authorList>
            <person name="Kim M."/>
        </authorList>
    </citation>
    <scope>NUCLEOTIDE SEQUENCE [LARGE SCALE GENOMIC DNA]</scope>
    <source>
        <strain evidence="2 3">PMF1</strain>
    </source>
</reference>
<gene>
    <name evidence="2" type="ORF">PMF13cell1_00163</name>
</gene>
<evidence type="ECO:0000259" key="1">
    <source>
        <dbReference type="Pfam" id="PF04230"/>
    </source>
</evidence>
<dbReference type="InterPro" id="IPR007345">
    <property type="entry name" value="Polysacch_pyruvyl_Trfase"/>
</dbReference>
<dbReference type="Pfam" id="PF04230">
    <property type="entry name" value="PS_pyruv_trans"/>
    <property type="match status" value="1"/>
</dbReference>
<protein>
    <recommendedName>
        <fullName evidence="1">Polysaccharide pyruvyl transferase domain-containing protein</fullName>
    </recommendedName>
</protein>
<sequence length="371" mass="43282">MRKIAILTFHRALNYGALLQAFALQQALNESGTEIEAEILDYRNEVLEKMYYYPRLRERHNIKSIAKYFLQGRNELRRRERFECFRHSNLPISSKVYTTSNVRDANQEYDAFIVGSDQVWNYKAHSFDENYFLGFVQDNTKKKSYAASFGISALPDDQMPRYRALLQSFGLCSVREEQGIEILRQVGISSARIDIDPSFLLEKQDWIRHFSISKSKEKYIFAYYFELTPTMKKFVEELSKKTGYYVKYLGNALHSPFDCPCKADKTAGPIEFIDAIYNASYVVTNSFHGTAFAINFNIPFFVELLKSDAKVNSRIENILSATDLVQRQIVNYCNVEDAMSHDIDWDAVNKRVSDMRTYSMDYIKELVKLWK</sequence>
<accession>A0A4P6LU54</accession>
<dbReference type="AlphaFoldDB" id="A0A4P6LU54"/>
<evidence type="ECO:0000313" key="3">
    <source>
        <dbReference type="Proteomes" id="UP000289794"/>
    </source>
</evidence>
<dbReference type="KEGG" id="bpro:PMF13cell1_00163"/>